<feature type="compositionally biased region" description="Basic and acidic residues" evidence="3">
    <location>
        <begin position="297"/>
        <end position="308"/>
    </location>
</feature>
<dbReference type="PANTHER" id="PTHR10252:SF5">
    <property type="entry name" value="DR1-ASSOCIATED COREPRESSOR"/>
    <property type="match status" value="1"/>
</dbReference>
<protein>
    <recommendedName>
        <fullName evidence="4">Transcription factor CBF/NF-Y/archaeal histone domain-containing protein</fullName>
    </recommendedName>
</protein>
<dbReference type="InterPro" id="IPR003958">
    <property type="entry name" value="CBFA_NFYB_domain"/>
</dbReference>
<feature type="compositionally biased region" description="Low complexity" evidence="3">
    <location>
        <begin position="315"/>
        <end position="325"/>
    </location>
</feature>
<evidence type="ECO:0000256" key="3">
    <source>
        <dbReference type="SAM" id="MobiDB-lite"/>
    </source>
</evidence>
<proteinExistence type="predicted"/>
<reference evidence="5" key="1">
    <citation type="submission" date="2020-10" db="EMBL/GenBank/DDBJ databases">
        <authorList>
            <person name="Kikuchi T."/>
        </authorList>
    </citation>
    <scope>NUCLEOTIDE SEQUENCE</scope>
    <source>
        <strain evidence="5">NKZ352</strain>
    </source>
</reference>
<dbReference type="CDD" id="cd22906">
    <property type="entry name" value="HFD_DRAP1"/>
    <property type="match status" value="1"/>
</dbReference>
<evidence type="ECO:0000259" key="4">
    <source>
        <dbReference type="Pfam" id="PF00808"/>
    </source>
</evidence>
<dbReference type="GO" id="GO:0016251">
    <property type="term" value="F:RNA polymerase II general transcription initiation factor activity"/>
    <property type="evidence" value="ECO:0007669"/>
    <property type="project" value="TreeGrafter"/>
</dbReference>
<dbReference type="OrthoDB" id="653904at2759"/>
<dbReference type="SUPFAM" id="SSF47113">
    <property type="entry name" value="Histone-fold"/>
    <property type="match status" value="1"/>
</dbReference>
<evidence type="ECO:0000256" key="1">
    <source>
        <dbReference type="ARBA" id="ARBA00004123"/>
    </source>
</evidence>
<dbReference type="GO" id="GO:0017054">
    <property type="term" value="C:negative cofactor 2 complex"/>
    <property type="evidence" value="ECO:0007669"/>
    <property type="project" value="TreeGrafter"/>
</dbReference>
<dbReference type="InterPro" id="IPR050568">
    <property type="entry name" value="Transcr_DNA_Rep_Reg"/>
</dbReference>
<dbReference type="GO" id="GO:0001046">
    <property type="term" value="F:core promoter sequence-specific DNA binding"/>
    <property type="evidence" value="ECO:0007669"/>
    <property type="project" value="TreeGrafter"/>
</dbReference>
<evidence type="ECO:0000256" key="2">
    <source>
        <dbReference type="ARBA" id="ARBA00023242"/>
    </source>
</evidence>
<keyword evidence="6" id="KW-1185">Reference proteome</keyword>
<dbReference type="GO" id="GO:0046982">
    <property type="term" value="F:protein heterodimerization activity"/>
    <property type="evidence" value="ECO:0007669"/>
    <property type="project" value="InterPro"/>
</dbReference>
<sequence length="325" mass="35344">MNNVGAMDPDDSKFAVPFLPNGAQQAGNVAATSFEPINAVASTSAVTFAHPMAPAPLRRRRFSTAKIQPTRIKKVMQSDEDIGRMVASVPVSIGRAMEHFAEKFLQAAAEATQCSNSKTLTPQHMKQAMLATPYFCFLEPLLKEIPLAPSAVDAAMVKFHSNVREQQNLAELKAAAAQMSPMCSPVLGPPPPWIPNHFQPMVYGNPGMNGVADPQSFSPIFYPPSDEALKNMQLASPTEPNGYTQEVSAPSKRANGKRVSTDVCPETEPTEKPKRGRPKKKKPEKCIDEALFVEATSKIEKEDKDRELMPPPALPFAVPALPVKK</sequence>
<comment type="caution">
    <text evidence="5">The sequence shown here is derived from an EMBL/GenBank/DDBJ whole genome shotgun (WGS) entry which is preliminary data.</text>
</comment>
<comment type="subcellular location">
    <subcellularLocation>
        <location evidence="1">Nucleus</location>
    </subcellularLocation>
</comment>
<name>A0A8S1HH13_9PELO</name>
<organism evidence="5 6">
    <name type="scientific">Caenorhabditis auriculariae</name>
    <dbReference type="NCBI Taxonomy" id="2777116"/>
    <lineage>
        <taxon>Eukaryota</taxon>
        <taxon>Metazoa</taxon>
        <taxon>Ecdysozoa</taxon>
        <taxon>Nematoda</taxon>
        <taxon>Chromadorea</taxon>
        <taxon>Rhabditida</taxon>
        <taxon>Rhabditina</taxon>
        <taxon>Rhabditomorpha</taxon>
        <taxon>Rhabditoidea</taxon>
        <taxon>Rhabditidae</taxon>
        <taxon>Peloderinae</taxon>
        <taxon>Caenorhabditis</taxon>
    </lineage>
</organism>
<feature type="region of interest" description="Disordered" evidence="3">
    <location>
        <begin position="235"/>
        <end position="325"/>
    </location>
</feature>
<dbReference type="PANTHER" id="PTHR10252">
    <property type="entry name" value="HISTONE-LIKE TRANSCRIPTION FACTOR CCAAT-RELATED"/>
    <property type="match status" value="1"/>
</dbReference>
<gene>
    <name evidence="5" type="ORF">CAUJ_LOCUS9560</name>
</gene>
<keyword evidence="2" id="KW-0539">Nucleus</keyword>
<dbReference type="Pfam" id="PF00808">
    <property type="entry name" value="CBFD_NFYB_HMF"/>
    <property type="match status" value="1"/>
</dbReference>
<dbReference type="Proteomes" id="UP000835052">
    <property type="component" value="Unassembled WGS sequence"/>
</dbReference>
<feature type="compositionally biased region" description="Polar residues" evidence="3">
    <location>
        <begin position="235"/>
        <end position="248"/>
    </location>
</feature>
<dbReference type="Gene3D" id="1.10.20.10">
    <property type="entry name" value="Histone, subunit A"/>
    <property type="match status" value="1"/>
</dbReference>
<feature type="compositionally biased region" description="Basic residues" evidence="3">
    <location>
        <begin position="274"/>
        <end position="283"/>
    </location>
</feature>
<dbReference type="AlphaFoldDB" id="A0A8S1HH13"/>
<evidence type="ECO:0000313" key="6">
    <source>
        <dbReference type="Proteomes" id="UP000835052"/>
    </source>
</evidence>
<feature type="domain" description="Transcription factor CBF/NF-Y/archaeal histone" evidence="4">
    <location>
        <begin position="66"/>
        <end position="129"/>
    </location>
</feature>
<dbReference type="InterPro" id="IPR009072">
    <property type="entry name" value="Histone-fold"/>
</dbReference>
<evidence type="ECO:0000313" key="5">
    <source>
        <dbReference type="EMBL" id="CAD6193641.1"/>
    </source>
</evidence>
<accession>A0A8S1HH13</accession>
<dbReference type="EMBL" id="CAJGYM010000037">
    <property type="protein sequence ID" value="CAD6193641.1"/>
    <property type="molecule type" value="Genomic_DNA"/>
</dbReference>